<dbReference type="PROSITE" id="PS00409">
    <property type="entry name" value="PROKAR_NTER_METHYL"/>
    <property type="match status" value="1"/>
</dbReference>
<gene>
    <name evidence="2" type="ORF">THMIRHAM_18180</name>
</gene>
<organism evidence="2 3">
    <name type="scientific">Thiomicrorhabdus immobilis</name>
    <dbReference type="NCBI Taxonomy" id="2791037"/>
    <lineage>
        <taxon>Bacteria</taxon>
        <taxon>Pseudomonadati</taxon>
        <taxon>Pseudomonadota</taxon>
        <taxon>Gammaproteobacteria</taxon>
        <taxon>Thiotrichales</taxon>
        <taxon>Piscirickettsiaceae</taxon>
        <taxon>Thiomicrorhabdus</taxon>
    </lineage>
</organism>
<dbReference type="NCBIfam" id="TIGR02532">
    <property type="entry name" value="IV_pilin_GFxxxE"/>
    <property type="match status" value="1"/>
</dbReference>
<evidence type="ECO:0000256" key="1">
    <source>
        <dbReference type="SAM" id="Phobius"/>
    </source>
</evidence>
<dbReference type="Proteomes" id="UP001054820">
    <property type="component" value="Chromosome"/>
</dbReference>
<evidence type="ECO:0000313" key="2">
    <source>
        <dbReference type="EMBL" id="BCN94033.1"/>
    </source>
</evidence>
<name>A0ABM7MF10_9GAMM</name>
<dbReference type="Pfam" id="PF07963">
    <property type="entry name" value="N_methyl"/>
    <property type="match status" value="1"/>
</dbReference>
<reference evidence="2" key="1">
    <citation type="journal article" date="2022" name="Arch. Microbiol.">
        <title>Thiomicrorhabdus immobilis sp. nov., a mesophilic sulfur-oxidizing bacterium isolated from sediment of a brackish lake in northern Japan.</title>
        <authorList>
            <person name="Kojima H."/>
            <person name="Mochizuki J."/>
            <person name="Kanda M."/>
            <person name="Watanabe T."/>
            <person name="Fukui M."/>
        </authorList>
    </citation>
    <scope>NUCLEOTIDE SEQUENCE</scope>
    <source>
        <strain evidence="2">Am19</strain>
    </source>
</reference>
<protein>
    <recommendedName>
        <fullName evidence="4">Prepilin-type N-terminal cleavage/methylation domain-containing protein</fullName>
    </recommendedName>
</protein>
<proteinExistence type="predicted"/>
<dbReference type="InterPro" id="IPR012902">
    <property type="entry name" value="N_methyl_site"/>
</dbReference>
<feature type="transmembrane region" description="Helical" evidence="1">
    <location>
        <begin position="20"/>
        <end position="44"/>
    </location>
</feature>
<keyword evidence="1" id="KW-0472">Membrane</keyword>
<evidence type="ECO:0008006" key="4">
    <source>
        <dbReference type="Google" id="ProtNLM"/>
    </source>
</evidence>
<keyword evidence="1" id="KW-0812">Transmembrane</keyword>
<sequence length="311" mass="33804">MNIKSNQQFNFNRNHQGFSLLEVTIGLVILGLLLTLFTGIFQLLSETEKEKFERVGIYKVQKALNTFLAVNMFLPCPDTDNDGSENRDADASCTDREGYLPYKDLGINGVDAWGNPYYYRVNQQAENVTYITDVCSSASVMGNGGVKSGADGAGDLRLCPDSNIYYCGGTGSCNSVCSPASCIELDPRTNDQLPPYFHLATPPYGSLAGSYNLQIYPQSDTAYDGSDGDPFGGPLGNGTVAVALSWGANGDQTYRYNDAVNSCVVGTAAELENCDDDRVFVDIKTGEGRDFITWVTVNQAKMALIYNGEFR</sequence>
<accession>A0ABM7MF10</accession>
<evidence type="ECO:0000313" key="3">
    <source>
        <dbReference type="Proteomes" id="UP001054820"/>
    </source>
</evidence>
<dbReference type="EMBL" id="AP024202">
    <property type="protein sequence ID" value="BCN94033.1"/>
    <property type="molecule type" value="Genomic_DNA"/>
</dbReference>
<dbReference type="RefSeq" id="WP_237261514.1">
    <property type="nucleotide sequence ID" value="NZ_AP024202.1"/>
</dbReference>
<keyword evidence="1" id="KW-1133">Transmembrane helix</keyword>
<keyword evidence="3" id="KW-1185">Reference proteome</keyword>